<proteinExistence type="inferred from homology"/>
<organism evidence="8 9">
    <name type="scientific">Sulfuriferula multivorans</name>
    <dbReference type="NCBI Taxonomy" id="1559896"/>
    <lineage>
        <taxon>Bacteria</taxon>
        <taxon>Pseudomonadati</taxon>
        <taxon>Pseudomonadota</taxon>
        <taxon>Betaproteobacteria</taxon>
        <taxon>Nitrosomonadales</taxon>
        <taxon>Sulfuricellaceae</taxon>
        <taxon>Sulfuriferula</taxon>
    </lineage>
</organism>
<evidence type="ECO:0000259" key="7">
    <source>
        <dbReference type="Pfam" id="PF07195"/>
    </source>
</evidence>
<dbReference type="GO" id="GO:0009424">
    <property type="term" value="C:bacterial-type flagellum hook"/>
    <property type="evidence" value="ECO:0007669"/>
    <property type="project" value="UniProtKB-UniRule"/>
</dbReference>
<dbReference type="InterPro" id="IPR040026">
    <property type="entry name" value="FliD"/>
</dbReference>
<keyword evidence="5" id="KW-0964">Secreted</keyword>
<gene>
    <name evidence="8" type="ORF">SFMTTN_1435</name>
</gene>
<dbReference type="GO" id="GO:0071973">
    <property type="term" value="P:bacterial-type flagellum-dependent cell motility"/>
    <property type="evidence" value="ECO:0007669"/>
    <property type="project" value="TreeGrafter"/>
</dbReference>
<name>A0A401JD74_9PROT</name>
<sequence>MGISTPGIGSGLDVNGIVTKLMSIEQQPLTAINNEVASYQAQLSGYAQIKSALSQFQSAVQGLSSPTQFQAVTATLADATIATASASSGATPGTYALEVSSLAQAQKLVAAGQASTSATIGSGSVTTLSFDFGTIAGGTLSNGTYTGASFTSNGAGTKTVTIDASNNSLSGIRDAINSANIGVSATIVNDGSTAPNRLVLTDNTTGISNSMKISVSGDATLSSLLSQDPANNTGQALAETVTAQNANFKLDGVAVTKTTNTVTDAIQDVTLNLTKTNVGTPTNITVAQDTASVTKAVNAFVTAYNSITQTLASATAYNPTTKQGALFNGDASVSLMQNQIRNVLSTPVAGGGSAYTLLSQIGVTFQKDGTLAVDSTKLQSALTSNFSDIAGLFAAVGKTSDSLVGYSSASALTAPGAYSVNVTQLATQGNATASAAAGLTITAGTNDTLQVLVDGVTANVTIAPGSYASAAALATQIQSQINGTNAFSSLGSTVTVTQSAGVLKITSNRYGSASVANITGGNGQANLNFGGTAVVSNGVDTAGTINGVAAIGSGQYLTGATGDASQGLQIKINGGATGARGTVNYSRGYAYQFNSLATSMLASNGSISSSTDGINASIKRLNVDQQAWAARLTVIEARYRAQFTALDTMISSMNTTSTFLTQQLANLPKIA</sequence>
<dbReference type="Pfam" id="PF07195">
    <property type="entry name" value="FliD_C"/>
    <property type="match status" value="2"/>
</dbReference>
<keyword evidence="8" id="KW-0966">Cell projection</keyword>
<dbReference type="RefSeq" id="WP_124704433.1">
    <property type="nucleotide sequence ID" value="NZ_BGOW01000013.1"/>
</dbReference>
<keyword evidence="8" id="KW-0969">Cilium</keyword>
<reference evidence="8 9" key="1">
    <citation type="journal article" date="2019" name="Front. Microbiol.">
        <title>Genomes of Neutrophilic Sulfur-Oxidizing Chemolithoautotrophs Representing 9 Proteobacterial Species From 8 Genera.</title>
        <authorList>
            <person name="Watanabe T."/>
            <person name="Kojima H."/>
            <person name="Umezawa K."/>
            <person name="Hori C."/>
            <person name="Takasuka T.E."/>
            <person name="Kato Y."/>
            <person name="Fukui M."/>
        </authorList>
    </citation>
    <scope>NUCLEOTIDE SEQUENCE [LARGE SCALE GENOMIC DNA]</scope>
    <source>
        <strain evidence="8 9">TTN</strain>
    </source>
</reference>
<comment type="similarity">
    <text evidence="1 5">Belongs to the FliD family.</text>
</comment>
<feature type="domain" description="Flagellar hook-associated protein 2 N-terminal" evidence="6">
    <location>
        <begin position="10"/>
        <end position="106"/>
    </location>
</feature>
<dbReference type="Proteomes" id="UP000286806">
    <property type="component" value="Unassembled WGS sequence"/>
</dbReference>
<dbReference type="Pfam" id="PF02465">
    <property type="entry name" value="FliD_N"/>
    <property type="match status" value="1"/>
</dbReference>
<keyword evidence="8" id="KW-0282">Flagellum</keyword>
<evidence type="ECO:0000256" key="4">
    <source>
        <dbReference type="ARBA" id="ARBA00023143"/>
    </source>
</evidence>
<dbReference type="AlphaFoldDB" id="A0A401JD74"/>
<evidence type="ECO:0000256" key="1">
    <source>
        <dbReference type="ARBA" id="ARBA00009764"/>
    </source>
</evidence>
<keyword evidence="4 5" id="KW-0975">Bacterial flagellum</keyword>
<comment type="subunit">
    <text evidence="2 5">Homopentamer.</text>
</comment>
<comment type="function">
    <text evidence="5">Required for morphogenesis and for the elongation of the flagellar filament by facilitating polymerization of the flagellin monomers at the tip of growing filament. Forms a capping structure, which prevents flagellin subunits (transported through the central channel of the flagellum) from leaking out without polymerization at the distal end.</text>
</comment>
<dbReference type="InterPro" id="IPR003481">
    <property type="entry name" value="FliD_N"/>
</dbReference>
<comment type="subcellular location">
    <subcellularLocation>
        <location evidence="5">Secreted</location>
    </subcellularLocation>
    <subcellularLocation>
        <location evidence="5">Bacterial flagellum</location>
    </subcellularLocation>
</comment>
<evidence type="ECO:0000256" key="3">
    <source>
        <dbReference type="ARBA" id="ARBA00023054"/>
    </source>
</evidence>
<dbReference type="OrthoDB" id="9810816at2"/>
<dbReference type="InterPro" id="IPR010809">
    <property type="entry name" value="FliD_C"/>
</dbReference>
<dbReference type="EMBL" id="BGOW01000013">
    <property type="protein sequence ID" value="GBL45625.1"/>
    <property type="molecule type" value="Genomic_DNA"/>
</dbReference>
<evidence type="ECO:0000256" key="5">
    <source>
        <dbReference type="RuleBase" id="RU362066"/>
    </source>
</evidence>
<keyword evidence="9" id="KW-1185">Reference proteome</keyword>
<dbReference type="GO" id="GO:0009421">
    <property type="term" value="C:bacterial-type flagellum filament cap"/>
    <property type="evidence" value="ECO:0007669"/>
    <property type="project" value="InterPro"/>
</dbReference>
<keyword evidence="3" id="KW-0175">Coiled coil</keyword>
<dbReference type="PANTHER" id="PTHR30288:SF0">
    <property type="entry name" value="FLAGELLAR HOOK-ASSOCIATED PROTEIN 2"/>
    <property type="match status" value="1"/>
</dbReference>
<evidence type="ECO:0000313" key="8">
    <source>
        <dbReference type="EMBL" id="GBL45625.1"/>
    </source>
</evidence>
<protein>
    <recommendedName>
        <fullName evidence="5">Flagellar hook-associated protein 2</fullName>
        <shortName evidence="5">HAP2</shortName>
    </recommendedName>
    <alternativeName>
        <fullName evidence="5">Flagellar cap protein</fullName>
    </alternativeName>
</protein>
<evidence type="ECO:0000259" key="6">
    <source>
        <dbReference type="Pfam" id="PF02465"/>
    </source>
</evidence>
<dbReference type="GO" id="GO:0005576">
    <property type="term" value="C:extracellular region"/>
    <property type="evidence" value="ECO:0007669"/>
    <property type="project" value="UniProtKB-SubCell"/>
</dbReference>
<feature type="domain" description="Flagellar hook-associated protein 2 C-terminal" evidence="7">
    <location>
        <begin position="583"/>
        <end position="654"/>
    </location>
</feature>
<feature type="domain" description="Flagellar hook-associated protein 2 C-terminal" evidence="7">
    <location>
        <begin position="243"/>
        <end position="400"/>
    </location>
</feature>
<dbReference type="PANTHER" id="PTHR30288">
    <property type="entry name" value="FLAGELLAR CAP/ASSEMBLY PROTEIN FLID"/>
    <property type="match status" value="1"/>
</dbReference>
<comment type="caution">
    <text evidence="8">The sequence shown here is derived from an EMBL/GenBank/DDBJ whole genome shotgun (WGS) entry which is preliminary data.</text>
</comment>
<evidence type="ECO:0000256" key="2">
    <source>
        <dbReference type="ARBA" id="ARBA00011255"/>
    </source>
</evidence>
<dbReference type="GO" id="GO:0007155">
    <property type="term" value="P:cell adhesion"/>
    <property type="evidence" value="ECO:0007669"/>
    <property type="project" value="InterPro"/>
</dbReference>
<evidence type="ECO:0000313" key="9">
    <source>
        <dbReference type="Proteomes" id="UP000286806"/>
    </source>
</evidence>
<accession>A0A401JD74</accession>